<dbReference type="RefSeq" id="WP_020511060.1">
    <property type="nucleotide sequence ID" value="NZ_JBIAZU010000007.1"/>
</dbReference>
<proteinExistence type="predicted"/>
<keyword evidence="2" id="KW-1133">Transmembrane helix</keyword>
<evidence type="ECO:0000256" key="1">
    <source>
        <dbReference type="SAM" id="MobiDB-lite"/>
    </source>
</evidence>
<dbReference type="Proteomes" id="UP001602245">
    <property type="component" value="Unassembled WGS sequence"/>
</dbReference>
<protein>
    <recommendedName>
        <fullName evidence="5">LigA protein</fullName>
    </recommendedName>
</protein>
<sequence>MTGDLDLRELLEFATEGEPPPVLGPAGVFRRADAIRRRRRVATGLAGVATVGVLVAAGLTITERPGGPRPDSDGSAFPAGPGPTTATSAPVAPSVLAPVSLLHTLRALLPAGLKTGKPVDDAYMAQLVITDGDGRTLVEVDVQPGYLSNDAKTPRSDLLDKFACATRDMGAGAKCSAETLPDQTRIVSVTGPADEPKAPAVRLRQIDLLTPGGGRVVATAWNAENPSRGPVTRAEPALDLLQLRQIATSNRWWAAPTSGPAGRTG</sequence>
<keyword evidence="2" id="KW-0812">Transmembrane</keyword>
<organism evidence="3 4">
    <name type="scientific">Paractinoplanes globisporus</name>
    <dbReference type="NCBI Taxonomy" id="113565"/>
    <lineage>
        <taxon>Bacteria</taxon>
        <taxon>Bacillati</taxon>
        <taxon>Actinomycetota</taxon>
        <taxon>Actinomycetes</taxon>
        <taxon>Micromonosporales</taxon>
        <taxon>Micromonosporaceae</taxon>
        <taxon>Paractinoplanes</taxon>
    </lineage>
</organism>
<accession>A0ABW6WPN3</accession>
<dbReference type="EMBL" id="JBIAZU010000007">
    <property type="protein sequence ID" value="MFF5295219.1"/>
    <property type="molecule type" value="Genomic_DNA"/>
</dbReference>
<evidence type="ECO:0000313" key="3">
    <source>
        <dbReference type="EMBL" id="MFF5295219.1"/>
    </source>
</evidence>
<evidence type="ECO:0000256" key="2">
    <source>
        <dbReference type="SAM" id="Phobius"/>
    </source>
</evidence>
<name>A0ABW6WPN3_9ACTN</name>
<feature type="region of interest" description="Disordered" evidence="1">
    <location>
        <begin position="61"/>
        <end position="90"/>
    </location>
</feature>
<keyword evidence="4" id="KW-1185">Reference proteome</keyword>
<feature type="transmembrane region" description="Helical" evidence="2">
    <location>
        <begin position="41"/>
        <end position="61"/>
    </location>
</feature>
<evidence type="ECO:0000313" key="4">
    <source>
        <dbReference type="Proteomes" id="UP001602245"/>
    </source>
</evidence>
<keyword evidence="2" id="KW-0472">Membrane</keyword>
<reference evidence="3 4" key="1">
    <citation type="submission" date="2024-10" db="EMBL/GenBank/DDBJ databases">
        <title>The Natural Products Discovery Center: Release of the First 8490 Sequenced Strains for Exploring Actinobacteria Biosynthetic Diversity.</title>
        <authorList>
            <person name="Kalkreuter E."/>
            <person name="Kautsar S.A."/>
            <person name="Yang D."/>
            <person name="Bader C.D."/>
            <person name="Teijaro C.N."/>
            <person name="Fluegel L."/>
            <person name="Davis C.M."/>
            <person name="Simpson J.R."/>
            <person name="Lauterbach L."/>
            <person name="Steele A.D."/>
            <person name="Gui C."/>
            <person name="Meng S."/>
            <person name="Li G."/>
            <person name="Viehrig K."/>
            <person name="Ye F."/>
            <person name="Su P."/>
            <person name="Kiefer A.F."/>
            <person name="Nichols A."/>
            <person name="Cepeda A.J."/>
            <person name="Yan W."/>
            <person name="Fan B."/>
            <person name="Jiang Y."/>
            <person name="Adhikari A."/>
            <person name="Zheng C.-J."/>
            <person name="Schuster L."/>
            <person name="Cowan T.M."/>
            <person name="Smanski M.J."/>
            <person name="Chevrette M.G."/>
            <person name="De Carvalho L.P.S."/>
            <person name="Shen B."/>
        </authorList>
    </citation>
    <scope>NUCLEOTIDE SEQUENCE [LARGE SCALE GENOMIC DNA]</scope>
    <source>
        <strain evidence="3 4">NPDC000087</strain>
    </source>
</reference>
<evidence type="ECO:0008006" key="5">
    <source>
        <dbReference type="Google" id="ProtNLM"/>
    </source>
</evidence>
<gene>
    <name evidence="3" type="ORF">ACFY35_37760</name>
</gene>
<comment type="caution">
    <text evidence="3">The sequence shown here is derived from an EMBL/GenBank/DDBJ whole genome shotgun (WGS) entry which is preliminary data.</text>
</comment>